<reference evidence="1" key="1">
    <citation type="submission" date="2021-06" db="EMBL/GenBank/DDBJ databases">
        <title>Comparative genomics, transcriptomics and evolutionary studies reveal genomic signatures of adaptation to plant cell wall in hemibiotrophic fungi.</title>
        <authorList>
            <consortium name="DOE Joint Genome Institute"/>
            <person name="Baroncelli R."/>
            <person name="Diaz J.F."/>
            <person name="Benocci T."/>
            <person name="Peng M."/>
            <person name="Battaglia E."/>
            <person name="Haridas S."/>
            <person name="Andreopoulos W."/>
            <person name="Labutti K."/>
            <person name="Pangilinan J."/>
            <person name="Floch G.L."/>
            <person name="Makela M.R."/>
            <person name="Henrissat B."/>
            <person name="Grigoriev I.V."/>
            <person name="Crouch J.A."/>
            <person name="De Vries R.P."/>
            <person name="Sukno S.A."/>
            <person name="Thon M.R."/>
        </authorList>
    </citation>
    <scope>NUCLEOTIDE SEQUENCE</scope>
    <source>
        <strain evidence="1">CBS 193.32</strain>
    </source>
</reference>
<evidence type="ECO:0000313" key="2">
    <source>
        <dbReference type="Proteomes" id="UP001224890"/>
    </source>
</evidence>
<dbReference type="EMBL" id="JAHMHR010000026">
    <property type="protein sequence ID" value="KAK1674409.1"/>
    <property type="molecule type" value="Genomic_DNA"/>
</dbReference>
<dbReference type="RefSeq" id="XP_060428412.1">
    <property type="nucleotide sequence ID" value="XM_060565846.1"/>
</dbReference>
<comment type="caution">
    <text evidence="1">The sequence shown here is derived from an EMBL/GenBank/DDBJ whole genome shotgun (WGS) entry which is preliminary data.</text>
</comment>
<gene>
    <name evidence="1" type="ORF">BDP55DRAFT_185075</name>
</gene>
<sequence>MTWILGWTSLARAGSLLTFLCQRRPYDYRPGTIALSFSKPTIEAKLCIIRQSKPSPVRHVFDRPNTQLSPSERMIRLAHGPLRTSRLTRIQSCFRCAKGAGVTILGQFEIPVTPAEKTPNYGWCGKIDDNTLSTPPSDFTTKTFTAPHRWEDPNKAGGLKAYAMSAVEF</sequence>
<evidence type="ECO:0000313" key="1">
    <source>
        <dbReference type="EMBL" id="KAK1674409.1"/>
    </source>
</evidence>
<protein>
    <submittedName>
        <fullName evidence="1">Uncharacterized protein</fullName>
    </submittedName>
</protein>
<name>A0AAJ0EWN9_9PEZI</name>
<dbReference type="GeneID" id="85450372"/>
<accession>A0AAJ0EWN9</accession>
<dbReference type="Proteomes" id="UP001224890">
    <property type="component" value="Unassembled WGS sequence"/>
</dbReference>
<keyword evidence="2" id="KW-1185">Reference proteome</keyword>
<organism evidence="1 2">
    <name type="scientific">Colletotrichum godetiae</name>
    <dbReference type="NCBI Taxonomy" id="1209918"/>
    <lineage>
        <taxon>Eukaryota</taxon>
        <taxon>Fungi</taxon>
        <taxon>Dikarya</taxon>
        <taxon>Ascomycota</taxon>
        <taxon>Pezizomycotina</taxon>
        <taxon>Sordariomycetes</taxon>
        <taxon>Hypocreomycetidae</taxon>
        <taxon>Glomerellales</taxon>
        <taxon>Glomerellaceae</taxon>
        <taxon>Colletotrichum</taxon>
        <taxon>Colletotrichum acutatum species complex</taxon>
    </lineage>
</organism>
<dbReference type="AlphaFoldDB" id="A0AAJ0EWN9"/>
<proteinExistence type="predicted"/>